<evidence type="ECO:0008006" key="3">
    <source>
        <dbReference type="Google" id="ProtNLM"/>
    </source>
</evidence>
<reference evidence="1 2" key="1">
    <citation type="submission" date="2015-09" db="EMBL/GenBank/DDBJ databases">
        <title>Sorangium comparison.</title>
        <authorList>
            <person name="Zaburannyi N."/>
            <person name="Bunk B."/>
            <person name="Overmann J."/>
            <person name="Mueller R."/>
        </authorList>
    </citation>
    <scope>NUCLEOTIDE SEQUENCE [LARGE SCALE GENOMIC DNA]</scope>
    <source>
        <strain evidence="1 2">So ce836</strain>
    </source>
</reference>
<gene>
    <name evidence="1" type="ORF">SOCE836_064460</name>
</gene>
<dbReference type="Proteomes" id="UP000295497">
    <property type="component" value="Chromosome"/>
</dbReference>
<evidence type="ECO:0000313" key="2">
    <source>
        <dbReference type="Proteomes" id="UP000295497"/>
    </source>
</evidence>
<sequence>MCRDTDRLGDRDLGHRALGQARRAYRRFLLRRSRIPNVIDHLHHVGHVARVFDLDGARVSLVADADLEALLPGERAAALPAFVAYAVAVRDASAARMLLEANGFPLRASASGDLFVPAAAARGAAILFRQAEGVKAS</sequence>
<organism evidence="1 2">
    <name type="scientific">Sorangium cellulosum</name>
    <name type="common">Polyangium cellulosum</name>
    <dbReference type="NCBI Taxonomy" id="56"/>
    <lineage>
        <taxon>Bacteria</taxon>
        <taxon>Pseudomonadati</taxon>
        <taxon>Myxococcota</taxon>
        <taxon>Polyangia</taxon>
        <taxon>Polyangiales</taxon>
        <taxon>Polyangiaceae</taxon>
        <taxon>Sorangium</taxon>
    </lineage>
</organism>
<accession>A0A4P2QV93</accession>
<name>A0A4P2QV93_SORCE</name>
<protein>
    <recommendedName>
        <fullName evidence="3">Glyoxalase-like domain-containing protein</fullName>
    </recommendedName>
</protein>
<proteinExistence type="predicted"/>
<evidence type="ECO:0000313" key="1">
    <source>
        <dbReference type="EMBL" id="AUX34275.1"/>
    </source>
</evidence>
<dbReference type="EMBL" id="CP012672">
    <property type="protein sequence ID" value="AUX34275.1"/>
    <property type="molecule type" value="Genomic_DNA"/>
</dbReference>
<dbReference type="AlphaFoldDB" id="A0A4P2QV93"/>